<feature type="compositionally biased region" description="Low complexity" evidence="7">
    <location>
        <begin position="1243"/>
        <end position="1255"/>
    </location>
</feature>
<feature type="compositionally biased region" description="Basic and acidic residues" evidence="7">
    <location>
        <begin position="1596"/>
        <end position="1608"/>
    </location>
</feature>
<feature type="region of interest" description="Disordered" evidence="7">
    <location>
        <begin position="939"/>
        <end position="963"/>
    </location>
</feature>
<proteinExistence type="inferred from homology"/>
<dbReference type="OrthoDB" id="2096344at2759"/>
<protein>
    <submittedName>
        <fullName evidence="8">Uncharacterized protein</fullName>
    </submittedName>
</protein>
<dbReference type="SMART" id="SM00320">
    <property type="entry name" value="WD40"/>
    <property type="match status" value="5"/>
</dbReference>
<keyword evidence="3" id="KW-0677">Repeat</keyword>
<feature type="region of interest" description="Disordered" evidence="7">
    <location>
        <begin position="1647"/>
        <end position="1719"/>
    </location>
</feature>
<feature type="region of interest" description="Disordered" evidence="7">
    <location>
        <begin position="188"/>
        <end position="207"/>
    </location>
</feature>
<organism evidence="8 9">
    <name type="scientific">Chlamydomonas schloesseri</name>
    <dbReference type="NCBI Taxonomy" id="2026947"/>
    <lineage>
        <taxon>Eukaryota</taxon>
        <taxon>Viridiplantae</taxon>
        <taxon>Chlorophyta</taxon>
        <taxon>core chlorophytes</taxon>
        <taxon>Chlorophyceae</taxon>
        <taxon>CS clade</taxon>
        <taxon>Chlamydomonadales</taxon>
        <taxon>Chlamydomonadaceae</taxon>
        <taxon>Chlamydomonas</taxon>
    </lineage>
</organism>
<keyword evidence="9" id="KW-1185">Reference proteome</keyword>
<dbReference type="Pfam" id="PF00400">
    <property type="entry name" value="WD40"/>
    <property type="match status" value="3"/>
</dbReference>
<dbReference type="Gene3D" id="2.130.10.10">
    <property type="entry name" value="YVTN repeat-like/Quinoprotein amine dehydrogenase"/>
    <property type="match status" value="2"/>
</dbReference>
<dbReference type="EMBL" id="JAEHOD010000017">
    <property type="protein sequence ID" value="KAG2448591.1"/>
    <property type="molecule type" value="Genomic_DNA"/>
</dbReference>
<evidence type="ECO:0000313" key="8">
    <source>
        <dbReference type="EMBL" id="KAG2448591.1"/>
    </source>
</evidence>
<gene>
    <name evidence="8" type="ORF">HYH02_006482</name>
</gene>
<dbReference type="SUPFAM" id="SSF50978">
    <property type="entry name" value="WD40 repeat-like"/>
    <property type="match status" value="1"/>
</dbReference>
<evidence type="ECO:0000256" key="6">
    <source>
        <dbReference type="PROSITE-ProRule" id="PRU00221"/>
    </source>
</evidence>
<feature type="compositionally biased region" description="Low complexity" evidence="7">
    <location>
        <begin position="720"/>
        <end position="741"/>
    </location>
</feature>
<comment type="pathway">
    <text evidence="1">Protein modification; protein ubiquitination.</text>
</comment>
<feature type="region of interest" description="Disordered" evidence="7">
    <location>
        <begin position="1095"/>
        <end position="1153"/>
    </location>
</feature>
<sequence length="2117" mass="214625">MSLTTGIFWRETGAIGPRGFGVTALAQQRNLLNRISFAAEATQVPLPPSVETAGIPIVCAFNKSRILGHGHLLAVGGEEGNVTIAATDDIAALKRGTVDGSWRPRAHLPCHRNSIFDLAWAKDDSIMYTASGNQQIGIWDTSTARGLAVAEGHDGSVKTVAPLPLCEDIFASGARDGRIMLWDVRSPGTTGGRAHSAPGTPLDGAAALSPVWSQDGAHTRPPAPGAGRTSSKAAKHSPVTVTSVAFIPNSYLLASGGAQDTVVKLWDLRMHGLPCCELELPKLPTSTGRGGKGRAAVAVAAPHEVAASCCPSRGAAVGITHIAISPSGDRLLVSCLDSQHHLLSLSRLDDGPLATWCAPAASKASFYMRSAFSPCGDYVLSGSRDCGGHICEVTGVAWCGSNWAQVATCSDSAEVHVWTLSRLPAREGPLLPAPAADAALAKTTSSAVAAPVAPAALPKAAPSATAAKPIARRLVQSRLNLSRAPKEAAAPAVPVPAPVAPVEAPAATAAAPSAQPLLDQVVVTPKAIDMLLPADAGAGCSSAGCRDTGMPTHPAERSGGSTGSGSASRRRSGPVPPVPIFSPAVNSWLQPEQLRADQQQQQAPALACGIPLPSELGLNGQARVAAVDAAPTVPAVPSTLEEAMLGLPQVRTQSPARADAVASRQAAPAVGTPTRPAAPMPGFAFAPASAMRAPAVSPRNAGSSFQRSRSRLGPFSPCHSHSSGSGRTGASTSTASMAQSSGGSGTPRPSASTGGHQAPQGIVTQLMRNSPRPGTAPSPRAAVAPESFFSLTPSRGHSPPEADVIEHVAGGSGQPVGRKLFAADAGPPPPSPRQRQPPSARAQGDNSARNFFGVPASPRASPHASPRASPRVGGGFMPLGSPMRSPRVSGGMPPTCSPIVFDICDGADVGPALRHRALHPEDSGPFDDGVLADAEIPTYSDDEDEAGANSDEERAGAGARGAAMQRAMPGFARRRRAASPLRGNDLFGAGALDADLAQLRALALGPSGAGAGTAAAAGEQHHQLASGSWTLRSFGSDEGCELGHAVRGGAGGLLPSSDDSDTDWEVDPFGDKENTPPPEELEGPVAALPASTAVPASPRITASGATGALPRPARSSGHTGNSGSPPPSTRPGHRVSDSQAQSEAQPITSHGSARAMSTPFAAAPPFAVGAEVPAARAAEAAPVSAPSLHSVPTFSQDFMPAARYHSRASSDGDGGAAPEGMDMEAQEASPDSVSSPPRPAPVPAAATAAAAPPGSVRRRSYAGRDSPAGPGHFARTSADAAGGPSQLQMRLSDNPTPTKRARRSYGCDGSADGTDAGAGTCAGSPTRAVSTGAAGAQHLGESLGAMLTPRGKLLRPPGGVLGGFGCAAGPAARPLDLPPPSPAVRPSVSRDRSQGLSRMLPGAVAIAARFAAAASAEAGSESPAPKVGTASRTGNRTNPDFFRRAAEEEREHQESSPFGFGRYRSAPEPAPTAYERQGQSAAAVAAAAIFAAAGNAEAGSESPAPKVGTASRTGNRTNEGFFRRAAEEERQQRGMSPFGFGRFGSSQEAAPRRAPAAAAAATATFAAAGNAETGSESPLPKVGTASRTGNRANTDFFRRAAEEEREQRGMSPFGFGRFQAEGDTSAAVPAAPPGAAAAAAAAILAAAGNQDAGSESPAPKVGTASRTGTRSNAEYRRRCAEEEREQRAGAVMSPFGFGLLSPSPAPRRRSSGGGGLAADEAAGHRLTSRFAAAAAPCGGPASVLNQINHLLGSPARVEATQLEEQGARASHPREEVSQGQQGGELEGEDEDVEQEQLNLAMECSVKSLSVIFETQTQEDTGVVPATYPSSEDDNNGGGANAEAGQPRSSGALFHGAARSLRALFDEEEERTVASPQRFNAGRSTLGAAAAAATVENDDDDDFELCSESATANMERCGSVNFGPFFSRMGTSSQLQPPAQPQAAAVASRPGLPLDESSRCFPVAMLRAPHAETAVAAAVASQSPQVRHQAPVPAAAAAAGAAPVNWGQQMAVASAYPRIPGPAAPRGRARGVAAAAAAAAAAQQRKPKQQTLQQCWAAPHGPLQGAAEAAVAGDTDHRMDEQEDALGLALGVPVGQAAGVASRAAQGPAALTSPRYFR</sequence>
<feature type="compositionally biased region" description="Polar residues" evidence="7">
    <location>
        <begin position="1285"/>
        <end position="1297"/>
    </location>
</feature>
<dbReference type="GO" id="GO:0043161">
    <property type="term" value="P:proteasome-mediated ubiquitin-dependent protein catabolic process"/>
    <property type="evidence" value="ECO:0007669"/>
    <property type="project" value="TreeGrafter"/>
</dbReference>
<dbReference type="InterPro" id="IPR036322">
    <property type="entry name" value="WD40_repeat_dom_sf"/>
</dbReference>
<feature type="compositionally biased region" description="Polar residues" evidence="7">
    <location>
        <begin position="1137"/>
        <end position="1151"/>
    </location>
</feature>
<keyword evidence="4" id="KW-0833">Ubl conjugation pathway</keyword>
<dbReference type="InterPro" id="IPR015943">
    <property type="entry name" value="WD40/YVTN_repeat-like_dom_sf"/>
</dbReference>
<feature type="compositionally biased region" description="Basic and acidic residues" evidence="7">
    <location>
        <begin position="1521"/>
        <end position="1532"/>
    </location>
</feature>
<evidence type="ECO:0000256" key="4">
    <source>
        <dbReference type="ARBA" id="ARBA00022786"/>
    </source>
</evidence>
<reference evidence="8" key="1">
    <citation type="journal article" date="2020" name="bioRxiv">
        <title>Comparative genomics of Chlamydomonas.</title>
        <authorList>
            <person name="Craig R.J."/>
            <person name="Hasan A.R."/>
            <person name="Ness R.W."/>
            <person name="Keightley P.D."/>
        </authorList>
    </citation>
    <scope>NUCLEOTIDE SEQUENCE</scope>
    <source>
        <strain evidence="8">CCAP 11/173</strain>
    </source>
</reference>
<evidence type="ECO:0000256" key="5">
    <source>
        <dbReference type="ARBA" id="ARBA00038344"/>
    </source>
</evidence>
<dbReference type="InterPro" id="IPR051865">
    <property type="entry name" value="WD-repeat_CDT2_adapter"/>
</dbReference>
<dbReference type="PROSITE" id="PS00678">
    <property type="entry name" value="WD_REPEATS_1"/>
    <property type="match status" value="1"/>
</dbReference>
<comment type="similarity">
    <text evidence="5">Belongs to the WD repeat cdt2 family.</text>
</comment>
<feature type="region of interest" description="Disordered" evidence="7">
    <location>
        <begin position="212"/>
        <end position="235"/>
    </location>
</feature>
<feature type="compositionally biased region" description="Low complexity" evidence="7">
    <location>
        <begin position="833"/>
        <end position="844"/>
    </location>
</feature>
<evidence type="ECO:0000313" key="9">
    <source>
        <dbReference type="Proteomes" id="UP000613740"/>
    </source>
</evidence>
<feature type="compositionally biased region" description="Low complexity" evidence="7">
    <location>
        <begin position="1552"/>
        <end position="1568"/>
    </location>
</feature>
<feature type="compositionally biased region" description="Acidic residues" evidence="7">
    <location>
        <begin position="1058"/>
        <end position="1068"/>
    </location>
</feature>
<feature type="region of interest" description="Disordered" evidence="7">
    <location>
        <begin position="1372"/>
        <end position="1396"/>
    </location>
</feature>
<feature type="region of interest" description="Disordered" evidence="7">
    <location>
        <begin position="695"/>
        <end position="758"/>
    </location>
</feature>
<feature type="region of interest" description="Disordered" evidence="7">
    <location>
        <begin position="1819"/>
        <end position="1849"/>
    </location>
</feature>
<feature type="compositionally biased region" description="Low complexity" evidence="7">
    <location>
        <begin position="855"/>
        <end position="871"/>
    </location>
</feature>
<feature type="region of interest" description="Disordered" evidence="7">
    <location>
        <begin position="790"/>
        <end position="876"/>
    </location>
</feature>
<dbReference type="GO" id="GO:0030674">
    <property type="term" value="F:protein-macromolecule adaptor activity"/>
    <property type="evidence" value="ECO:0007669"/>
    <property type="project" value="TreeGrafter"/>
</dbReference>
<dbReference type="PROSITE" id="PS50294">
    <property type="entry name" value="WD_REPEATS_REGION"/>
    <property type="match status" value="2"/>
</dbReference>
<feature type="region of interest" description="Disordered" evidence="7">
    <location>
        <begin position="1762"/>
        <end position="1793"/>
    </location>
</feature>
<evidence type="ECO:0000256" key="7">
    <source>
        <dbReference type="SAM" id="MobiDB-lite"/>
    </source>
</evidence>
<accession>A0A835WK74</accession>
<keyword evidence="2 6" id="KW-0853">WD repeat</keyword>
<feature type="compositionally biased region" description="Low complexity" evidence="7">
    <location>
        <begin position="1306"/>
        <end position="1322"/>
    </location>
</feature>
<feature type="region of interest" description="Disordered" evidence="7">
    <location>
        <begin position="1172"/>
        <end position="1322"/>
    </location>
</feature>
<feature type="repeat" description="WD" evidence="6">
    <location>
        <begin position="108"/>
        <end position="149"/>
    </location>
</feature>
<feature type="compositionally biased region" description="Basic and acidic residues" evidence="7">
    <location>
        <begin position="1441"/>
        <end position="1454"/>
    </location>
</feature>
<dbReference type="InterPro" id="IPR019775">
    <property type="entry name" value="WD40_repeat_CS"/>
</dbReference>
<feature type="region of interest" description="Disordered" evidence="7">
    <location>
        <begin position="1495"/>
        <end position="1618"/>
    </location>
</feature>
<dbReference type="PROSITE" id="PS50082">
    <property type="entry name" value="WD_REPEATS_2"/>
    <property type="match status" value="2"/>
</dbReference>
<comment type="caution">
    <text evidence="8">The sequence shown here is derived from an EMBL/GenBank/DDBJ whole genome shotgun (WGS) entry which is preliminary data.</text>
</comment>
<dbReference type="PANTHER" id="PTHR22852">
    <property type="entry name" value="LETHAL 2 DENTICLELESS PROTEIN RETINOIC ACID-REGULATED NUCLEAR MATRIX-ASSOCIATED PROTEIN"/>
    <property type="match status" value="1"/>
</dbReference>
<feature type="region of interest" description="Disordered" evidence="7">
    <location>
        <begin position="1046"/>
        <end position="1083"/>
    </location>
</feature>
<dbReference type="InterPro" id="IPR001680">
    <property type="entry name" value="WD40_rpt"/>
</dbReference>
<evidence type="ECO:0000256" key="2">
    <source>
        <dbReference type="ARBA" id="ARBA00022574"/>
    </source>
</evidence>
<dbReference type="Proteomes" id="UP000613740">
    <property type="component" value="Unassembled WGS sequence"/>
</dbReference>
<feature type="repeat" description="WD" evidence="6">
    <location>
        <begin position="150"/>
        <end position="186"/>
    </location>
</feature>
<name>A0A835WK74_9CHLO</name>
<evidence type="ECO:0000256" key="1">
    <source>
        <dbReference type="ARBA" id="ARBA00004906"/>
    </source>
</evidence>
<feature type="region of interest" description="Disordered" evidence="7">
    <location>
        <begin position="1416"/>
        <end position="1479"/>
    </location>
</feature>
<dbReference type="GO" id="GO:0005634">
    <property type="term" value="C:nucleus"/>
    <property type="evidence" value="ECO:0007669"/>
    <property type="project" value="TreeGrafter"/>
</dbReference>
<feature type="region of interest" description="Disordered" evidence="7">
    <location>
        <begin position="541"/>
        <end position="577"/>
    </location>
</feature>
<dbReference type="PANTHER" id="PTHR22852:SF0">
    <property type="entry name" value="DENTICLELESS PROTEIN HOMOLOG"/>
    <property type="match status" value="1"/>
</dbReference>
<feature type="compositionally biased region" description="Basic and acidic residues" evidence="7">
    <location>
        <begin position="1673"/>
        <end position="1687"/>
    </location>
</feature>
<feature type="compositionally biased region" description="Low complexity" evidence="7">
    <location>
        <begin position="1172"/>
        <end position="1187"/>
    </location>
</feature>
<evidence type="ECO:0000256" key="3">
    <source>
        <dbReference type="ARBA" id="ARBA00022737"/>
    </source>
</evidence>